<reference evidence="2 3" key="1">
    <citation type="submission" date="2010-12" db="EMBL/GenBank/DDBJ databases">
        <authorList>
            <person name="Muzny D."/>
            <person name="Qin X."/>
            <person name="Deng J."/>
            <person name="Jiang H."/>
            <person name="Liu Y."/>
            <person name="Qu J."/>
            <person name="Song X.-Z."/>
            <person name="Zhang L."/>
            <person name="Thornton R."/>
            <person name="Coyle M."/>
            <person name="Francisco L."/>
            <person name="Jackson L."/>
            <person name="Javaid M."/>
            <person name="Korchina V."/>
            <person name="Kovar C."/>
            <person name="Mata R."/>
            <person name="Mathew T."/>
            <person name="Ngo R."/>
            <person name="Nguyen L."/>
            <person name="Nguyen N."/>
            <person name="Okwuonu G."/>
            <person name="Ongeri F."/>
            <person name="Pham C."/>
            <person name="Simmons D."/>
            <person name="Wilczek-Boney K."/>
            <person name="Hale W."/>
            <person name="Jakkamsetti A."/>
            <person name="Pham P."/>
            <person name="Ruth R."/>
            <person name="San Lucas F."/>
            <person name="Warren J."/>
            <person name="Zhang J."/>
            <person name="Zhao Z."/>
            <person name="Zhou C."/>
            <person name="Zhu D."/>
            <person name="Lee S."/>
            <person name="Bess C."/>
            <person name="Blankenburg K."/>
            <person name="Forbes L."/>
            <person name="Fu Q."/>
            <person name="Gubbala S."/>
            <person name="Hirani K."/>
            <person name="Jayaseelan J.C."/>
            <person name="Lara F."/>
            <person name="Munidasa M."/>
            <person name="Palculict T."/>
            <person name="Patil S."/>
            <person name="Pu L.-L."/>
            <person name="Saada N."/>
            <person name="Tang L."/>
            <person name="Weissenberger G."/>
            <person name="Zhu Y."/>
            <person name="Hemphill L."/>
            <person name="Shang Y."/>
            <person name="Youmans B."/>
            <person name="Ayvaz T."/>
            <person name="Ross M."/>
            <person name="Santibanez J."/>
            <person name="Aqrawi P."/>
            <person name="Gross S."/>
            <person name="Joshi V."/>
            <person name="Fowler G."/>
            <person name="Nazareth L."/>
            <person name="Reid J."/>
            <person name="Worley K."/>
            <person name="Petrosino J."/>
            <person name="Highlander S."/>
            <person name="Gibbs R."/>
        </authorList>
    </citation>
    <scope>NUCLEOTIDE SEQUENCE [LARGE SCALE GENOMIC DNA]</scope>
    <source>
        <strain evidence="2 3">ATCC 51599</strain>
    </source>
</reference>
<evidence type="ECO:0000313" key="2">
    <source>
        <dbReference type="EMBL" id="EFV95333.1"/>
    </source>
</evidence>
<comment type="caution">
    <text evidence="2">The sequence shown here is derived from an EMBL/GenBank/DDBJ whole genome shotgun (WGS) entry which is preliminary data.</text>
</comment>
<dbReference type="EMBL" id="AEQP01000003">
    <property type="protein sequence ID" value="EFV95333.1"/>
    <property type="molecule type" value="Genomic_DNA"/>
</dbReference>
<name>E7RWF8_9BURK</name>
<sequence length="44" mass="4847">MGTVTRVDSTWGFRIGGNGISRHGTIRRKKGSDSLGRPRGCRCR</sequence>
<dbReference type="AlphaFoldDB" id="E7RWF8"/>
<keyword evidence="3" id="KW-1185">Reference proteome</keyword>
<evidence type="ECO:0000313" key="3">
    <source>
        <dbReference type="Proteomes" id="UP000011021"/>
    </source>
</evidence>
<evidence type="ECO:0000256" key="1">
    <source>
        <dbReference type="SAM" id="MobiDB-lite"/>
    </source>
</evidence>
<proteinExistence type="predicted"/>
<protein>
    <submittedName>
        <fullName evidence="2">Uncharacterized protein</fullName>
    </submittedName>
</protein>
<gene>
    <name evidence="2" type="ORF">HMPREF0551_0821</name>
</gene>
<feature type="region of interest" description="Disordered" evidence="1">
    <location>
        <begin position="22"/>
        <end position="44"/>
    </location>
</feature>
<accession>E7RWF8</accession>
<dbReference type="HOGENOM" id="CLU_3218028_0_0_4"/>
<dbReference type="Proteomes" id="UP000011021">
    <property type="component" value="Unassembled WGS sequence"/>
</dbReference>
<organism evidence="2 3">
    <name type="scientific">Lautropia mirabilis ATCC 51599</name>
    <dbReference type="NCBI Taxonomy" id="887898"/>
    <lineage>
        <taxon>Bacteria</taxon>
        <taxon>Pseudomonadati</taxon>
        <taxon>Pseudomonadota</taxon>
        <taxon>Betaproteobacteria</taxon>
        <taxon>Burkholderiales</taxon>
        <taxon>Burkholderiaceae</taxon>
        <taxon>Lautropia</taxon>
    </lineage>
</organism>